<organism evidence="8 9">
    <name type="scientific">Chitinophaga japonensis</name>
    <name type="common">Flexibacter japonensis</name>
    <dbReference type="NCBI Taxonomy" id="104662"/>
    <lineage>
        <taxon>Bacteria</taxon>
        <taxon>Pseudomonadati</taxon>
        <taxon>Bacteroidota</taxon>
        <taxon>Chitinophagia</taxon>
        <taxon>Chitinophagales</taxon>
        <taxon>Chitinophagaceae</taxon>
        <taxon>Chitinophaga</taxon>
    </lineage>
</organism>
<dbReference type="GO" id="GO:0003677">
    <property type="term" value="F:DNA binding"/>
    <property type="evidence" value="ECO:0007669"/>
    <property type="project" value="InterPro"/>
</dbReference>
<evidence type="ECO:0000256" key="5">
    <source>
        <dbReference type="ARBA" id="ARBA00023163"/>
    </source>
</evidence>
<dbReference type="InterPro" id="IPR039425">
    <property type="entry name" value="RNA_pol_sigma-70-like"/>
</dbReference>
<dbReference type="NCBIfam" id="TIGR02937">
    <property type="entry name" value="sigma70-ECF"/>
    <property type="match status" value="1"/>
</dbReference>
<keyword evidence="2" id="KW-0805">Transcription regulation</keyword>
<evidence type="ECO:0000256" key="1">
    <source>
        <dbReference type="ARBA" id="ARBA00010641"/>
    </source>
</evidence>
<name>A0A562TCB9_CHIJA</name>
<gene>
    <name evidence="8" type="ORF">LX66_0384</name>
</gene>
<dbReference type="Proteomes" id="UP000316778">
    <property type="component" value="Unassembled WGS sequence"/>
</dbReference>
<evidence type="ECO:0000256" key="2">
    <source>
        <dbReference type="ARBA" id="ARBA00023015"/>
    </source>
</evidence>
<dbReference type="Pfam" id="PF04545">
    <property type="entry name" value="Sigma70_r4"/>
    <property type="match status" value="1"/>
</dbReference>
<proteinExistence type="inferred from homology"/>
<evidence type="ECO:0000259" key="7">
    <source>
        <dbReference type="Pfam" id="PF04545"/>
    </source>
</evidence>
<dbReference type="PANTHER" id="PTHR43133">
    <property type="entry name" value="RNA POLYMERASE ECF-TYPE SIGMA FACTO"/>
    <property type="match status" value="1"/>
</dbReference>
<dbReference type="InterPro" id="IPR013325">
    <property type="entry name" value="RNA_pol_sigma_r2"/>
</dbReference>
<keyword evidence="4" id="KW-0238">DNA-binding</keyword>
<dbReference type="InterPro" id="IPR013324">
    <property type="entry name" value="RNA_pol_sigma_r3/r4-like"/>
</dbReference>
<dbReference type="SUPFAM" id="SSF88659">
    <property type="entry name" value="Sigma3 and sigma4 domains of RNA polymerase sigma factors"/>
    <property type="match status" value="1"/>
</dbReference>
<evidence type="ECO:0000256" key="4">
    <source>
        <dbReference type="ARBA" id="ARBA00023125"/>
    </source>
</evidence>
<dbReference type="EMBL" id="VLLG01000002">
    <property type="protein sequence ID" value="TWI91023.1"/>
    <property type="molecule type" value="Genomic_DNA"/>
</dbReference>
<keyword evidence="9" id="KW-1185">Reference proteome</keyword>
<dbReference type="RefSeq" id="WP_145710194.1">
    <property type="nucleotide sequence ID" value="NZ_BAAAFY010000001.1"/>
</dbReference>
<dbReference type="GO" id="GO:0006352">
    <property type="term" value="P:DNA-templated transcription initiation"/>
    <property type="evidence" value="ECO:0007669"/>
    <property type="project" value="InterPro"/>
</dbReference>
<keyword evidence="3" id="KW-0731">Sigma factor</keyword>
<dbReference type="NCBIfam" id="TIGR02985">
    <property type="entry name" value="Sig70_bacteroi1"/>
    <property type="match status" value="1"/>
</dbReference>
<feature type="domain" description="RNA polymerase sigma-70 region 2" evidence="6">
    <location>
        <begin position="24"/>
        <end position="91"/>
    </location>
</feature>
<dbReference type="Gene3D" id="1.10.1740.10">
    <property type="match status" value="1"/>
</dbReference>
<dbReference type="GO" id="GO:0016987">
    <property type="term" value="F:sigma factor activity"/>
    <property type="evidence" value="ECO:0007669"/>
    <property type="project" value="UniProtKB-KW"/>
</dbReference>
<dbReference type="InterPro" id="IPR007627">
    <property type="entry name" value="RNA_pol_sigma70_r2"/>
</dbReference>
<reference evidence="8 9" key="1">
    <citation type="journal article" date="2013" name="Stand. Genomic Sci.">
        <title>Genomic Encyclopedia of Type Strains, Phase I: The one thousand microbial genomes (KMG-I) project.</title>
        <authorList>
            <person name="Kyrpides N.C."/>
            <person name="Woyke T."/>
            <person name="Eisen J.A."/>
            <person name="Garrity G."/>
            <person name="Lilburn T.G."/>
            <person name="Beck B.J."/>
            <person name="Whitman W.B."/>
            <person name="Hugenholtz P."/>
            <person name="Klenk H.P."/>
        </authorList>
    </citation>
    <scope>NUCLEOTIDE SEQUENCE [LARGE SCALE GENOMIC DNA]</scope>
    <source>
        <strain evidence="8 9">DSM 13484</strain>
    </source>
</reference>
<dbReference type="OrthoDB" id="799938at2"/>
<dbReference type="Gene3D" id="1.10.10.10">
    <property type="entry name" value="Winged helix-like DNA-binding domain superfamily/Winged helix DNA-binding domain"/>
    <property type="match status" value="1"/>
</dbReference>
<evidence type="ECO:0000259" key="6">
    <source>
        <dbReference type="Pfam" id="PF04542"/>
    </source>
</evidence>
<dbReference type="InterPro" id="IPR007630">
    <property type="entry name" value="RNA_pol_sigma70_r4"/>
</dbReference>
<dbReference type="PANTHER" id="PTHR43133:SF46">
    <property type="entry name" value="RNA POLYMERASE SIGMA-70 FACTOR ECF SUBFAMILY"/>
    <property type="match status" value="1"/>
</dbReference>
<accession>A0A562TCB9</accession>
<evidence type="ECO:0000256" key="3">
    <source>
        <dbReference type="ARBA" id="ARBA00023082"/>
    </source>
</evidence>
<keyword evidence="5" id="KW-0804">Transcription</keyword>
<comment type="similarity">
    <text evidence="1">Belongs to the sigma-70 factor family. ECF subfamily.</text>
</comment>
<dbReference type="AlphaFoldDB" id="A0A562TCB9"/>
<evidence type="ECO:0000313" key="9">
    <source>
        <dbReference type="Proteomes" id="UP000316778"/>
    </source>
</evidence>
<dbReference type="InterPro" id="IPR014327">
    <property type="entry name" value="RNA_pol_sigma70_bacteroid"/>
</dbReference>
<comment type="caution">
    <text evidence="8">The sequence shown here is derived from an EMBL/GenBank/DDBJ whole genome shotgun (WGS) entry which is preliminary data.</text>
</comment>
<sequence length="197" mass="23215">MHAITDTELLQQLRAGDEQAFRQLYNQYSRPLLAFIYQFTHSAVDAEDILQETFLKLWTNHRQLPEIDHFGNYLFIIARNKTLDHLRKTARQQRLVDQVWANITEAANGLEQQLDARESRHLIYHALSQLSQQKQTIFRLSRQEGLSHEAIAARLRLSKSRVKNLQVETLKHIRQFLAQHSLLLAFLFLLAFDPKRF</sequence>
<dbReference type="InterPro" id="IPR014284">
    <property type="entry name" value="RNA_pol_sigma-70_dom"/>
</dbReference>
<dbReference type="InterPro" id="IPR036388">
    <property type="entry name" value="WH-like_DNA-bd_sf"/>
</dbReference>
<evidence type="ECO:0000313" key="8">
    <source>
        <dbReference type="EMBL" id="TWI91023.1"/>
    </source>
</evidence>
<feature type="domain" description="RNA polymerase sigma-70 region 4" evidence="7">
    <location>
        <begin position="126"/>
        <end position="175"/>
    </location>
</feature>
<dbReference type="Pfam" id="PF04542">
    <property type="entry name" value="Sigma70_r2"/>
    <property type="match status" value="1"/>
</dbReference>
<protein>
    <submittedName>
        <fullName evidence="8">RNA polymerase sigma-70 factor (ECF subfamily)</fullName>
    </submittedName>
</protein>
<dbReference type="SUPFAM" id="SSF88946">
    <property type="entry name" value="Sigma2 domain of RNA polymerase sigma factors"/>
    <property type="match status" value="1"/>
</dbReference>